<accession>A0A380TEZ3</accession>
<sequence length="208" mass="22228">MLAARRIGRLASLSVLAAVLVAWGVGLVRFAATIPAMVEDAETPTEAIVVLTGGSERFTTGLRLLAQHKAERMFVSGVHPDVDVGRLLAVAGQPSADLAERIETGHAALDTAGNAAETAAWMQRRGYRSLRLVTSHYHMPRSLAEFRRALPDVKVIPHPVFSAGIAKTAWWQRPGTIALVVSEYNKYLLSSLAARAEIPALAVAEGGT</sequence>
<protein>
    <recommendedName>
        <fullName evidence="1">DUF218 domain-containing protein</fullName>
    </recommendedName>
</protein>
<organism evidence="2">
    <name type="scientific">metagenome</name>
    <dbReference type="NCBI Taxonomy" id="256318"/>
    <lineage>
        <taxon>unclassified sequences</taxon>
        <taxon>metagenomes</taxon>
    </lineage>
</organism>
<dbReference type="InterPro" id="IPR014729">
    <property type="entry name" value="Rossmann-like_a/b/a_fold"/>
</dbReference>
<dbReference type="GO" id="GO:0043164">
    <property type="term" value="P:Gram-negative-bacterium-type cell wall biogenesis"/>
    <property type="evidence" value="ECO:0007669"/>
    <property type="project" value="TreeGrafter"/>
</dbReference>
<evidence type="ECO:0000313" key="2">
    <source>
        <dbReference type="EMBL" id="SUS06249.1"/>
    </source>
</evidence>
<dbReference type="InterPro" id="IPR003848">
    <property type="entry name" value="DUF218"/>
</dbReference>
<dbReference type="AlphaFoldDB" id="A0A380TEZ3"/>
<reference evidence="2" key="1">
    <citation type="submission" date="2018-07" db="EMBL/GenBank/DDBJ databases">
        <authorList>
            <person name="Quirk P.G."/>
            <person name="Krulwich T.A."/>
        </authorList>
    </citation>
    <scope>NUCLEOTIDE SEQUENCE</scope>
</reference>
<dbReference type="EMBL" id="UIDG01000178">
    <property type="protein sequence ID" value="SUS06249.1"/>
    <property type="molecule type" value="Genomic_DNA"/>
</dbReference>
<dbReference type="Pfam" id="PF02698">
    <property type="entry name" value="DUF218"/>
    <property type="match status" value="1"/>
</dbReference>
<name>A0A380TEZ3_9ZZZZ</name>
<feature type="domain" description="DUF218" evidence="1">
    <location>
        <begin position="46"/>
        <end position="170"/>
    </location>
</feature>
<dbReference type="CDD" id="cd06259">
    <property type="entry name" value="YdcF-like"/>
    <property type="match status" value="1"/>
</dbReference>
<gene>
    <name evidence="2" type="ORF">DF3PB_2590004</name>
</gene>
<dbReference type="InterPro" id="IPR051599">
    <property type="entry name" value="Cell_Envelope_Assoc"/>
</dbReference>
<dbReference type="GO" id="GO:0000270">
    <property type="term" value="P:peptidoglycan metabolic process"/>
    <property type="evidence" value="ECO:0007669"/>
    <property type="project" value="TreeGrafter"/>
</dbReference>
<dbReference type="Gene3D" id="3.40.50.620">
    <property type="entry name" value="HUPs"/>
    <property type="match status" value="1"/>
</dbReference>
<dbReference type="GO" id="GO:0005886">
    <property type="term" value="C:plasma membrane"/>
    <property type="evidence" value="ECO:0007669"/>
    <property type="project" value="TreeGrafter"/>
</dbReference>
<dbReference type="PANTHER" id="PTHR30336:SF4">
    <property type="entry name" value="ENVELOPE BIOGENESIS FACTOR ELYC"/>
    <property type="match status" value="1"/>
</dbReference>
<proteinExistence type="predicted"/>
<dbReference type="PANTHER" id="PTHR30336">
    <property type="entry name" value="INNER MEMBRANE PROTEIN, PROBABLE PERMEASE"/>
    <property type="match status" value="1"/>
</dbReference>
<evidence type="ECO:0000259" key="1">
    <source>
        <dbReference type="Pfam" id="PF02698"/>
    </source>
</evidence>